<evidence type="ECO:0000313" key="2">
    <source>
        <dbReference type="EMBL" id="CBK99499.1"/>
    </source>
</evidence>
<dbReference type="EMBL" id="FP929045">
    <property type="protein sequence ID" value="CBK99499.1"/>
    <property type="molecule type" value="Genomic_DNA"/>
</dbReference>
<dbReference type="PATRIC" id="fig|718252.3.peg.303"/>
<dbReference type="STRING" id="718252.FP2_21170"/>
<dbReference type="BioCyc" id="FPRA718252:G1375-1802-MONOMER"/>
<keyword evidence="3" id="KW-1185">Reference proteome</keyword>
<proteinExistence type="predicted"/>
<reference evidence="2 3" key="1">
    <citation type="submission" date="2010-03" db="EMBL/GenBank/DDBJ databases">
        <title>The genome sequence of Faecalibacterium prausnitzii L2/6.</title>
        <authorList>
            <consortium name="metaHIT consortium -- http://www.metahit.eu/"/>
            <person name="Pajon A."/>
            <person name="Turner K."/>
            <person name="Parkhill J."/>
            <person name="Duncan S."/>
            <person name="Flint H."/>
        </authorList>
    </citation>
    <scope>NUCLEOTIDE SEQUENCE [LARGE SCALE GENOMIC DNA]</scope>
    <source>
        <strain evidence="3">L2-6</strain>
    </source>
</reference>
<evidence type="ECO:0000256" key="1">
    <source>
        <dbReference type="SAM" id="MobiDB-lite"/>
    </source>
</evidence>
<evidence type="ECO:0000313" key="3">
    <source>
        <dbReference type="Proteomes" id="UP000008804"/>
    </source>
</evidence>
<sequence length="43" mass="4787">MAENEKETKTPLTQAANGAMMRAESMQSGKLCGKQKEFGRKNR</sequence>
<feature type="compositionally biased region" description="Basic and acidic residues" evidence="1">
    <location>
        <begin position="34"/>
        <end position="43"/>
    </location>
</feature>
<gene>
    <name evidence="2" type="ORF">FP2_21170</name>
</gene>
<dbReference type="AlphaFoldDB" id="D4JZQ0"/>
<dbReference type="HOGENOM" id="CLU_3233895_0_0_9"/>
<accession>D4JZQ0</accession>
<dbReference type="Proteomes" id="UP000008804">
    <property type="component" value="Chromosome"/>
</dbReference>
<feature type="region of interest" description="Disordered" evidence="1">
    <location>
        <begin position="1"/>
        <end position="43"/>
    </location>
</feature>
<dbReference type="KEGG" id="fpr:FP2_21170"/>
<protein>
    <submittedName>
        <fullName evidence="2">Uncharacterized protein</fullName>
    </submittedName>
</protein>
<organism evidence="2 3">
    <name type="scientific">Faecalibacterium prausnitzii L2-6</name>
    <dbReference type="NCBI Taxonomy" id="718252"/>
    <lineage>
        <taxon>Bacteria</taxon>
        <taxon>Bacillati</taxon>
        <taxon>Bacillota</taxon>
        <taxon>Clostridia</taxon>
        <taxon>Eubacteriales</taxon>
        <taxon>Oscillospiraceae</taxon>
        <taxon>Faecalibacterium</taxon>
    </lineage>
</organism>
<reference evidence="2 3" key="2">
    <citation type="submission" date="2010-03" db="EMBL/GenBank/DDBJ databases">
        <authorList>
            <person name="Pajon A."/>
        </authorList>
    </citation>
    <scope>NUCLEOTIDE SEQUENCE [LARGE SCALE GENOMIC DNA]</scope>
    <source>
        <strain evidence="3">L2-6</strain>
    </source>
</reference>
<name>D4JZQ0_9FIRM</name>